<proteinExistence type="predicted"/>
<dbReference type="Proteomes" id="UP001235712">
    <property type="component" value="Unassembled WGS sequence"/>
</dbReference>
<evidence type="ECO:0008006" key="3">
    <source>
        <dbReference type="Google" id="ProtNLM"/>
    </source>
</evidence>
<comment type="caution">
    <text evidence="1">The sequence shown here is derived from an EMBL/GenBank/DDBJ whole genome shotgun (WGS) entry which is preliminary data.</text>
</comment>
<keyword evidence="2" id="KW-1185">Reference proteome</keyword>
<accession>A0ABT9P1Y9</accession>
<dbReference type="EMBL" id="JAUSQZ010000001">
    <property type="protein sequence ID" value="MDP9826532.1"/>
    <property type="molecule type" value="Genomic_DNA"/>
</dbReference>
<gene>
    <name evidence="1" type="ORF">J2S57_002281</name>
</gene>
<evidence type="ECO:0000313" key="1">
    <source>
        <dbReference type="EMBL" id="MDP9826532.1"/>
    </source>
</evidence>
<evidence type="ECO:0000313" key="2">
    <source>
        <dbReference type="Proteomes" id="UP001235712"/>
    </source>
</evidence>
<reference evidence="1 2" key="1">
    <citation type="submission" date="2023-07" db="EMBL/GenBank/DDBJ databases">
        <title>Sequencing the genomes of 1000 actinobacteria strains.</title>
        <authorList>
            <person name="Klenk H.-P."/>
        </authorList>
    </citation>
    <scope>NUCLEOTIDE SEQUENCE [LARGE SCALE GENOMIC DNA]</scope>
    <source>
        <strain evidence="1 2">DSM 44388</strain>
    </source>
</reference>
<organism evidence="1 2">
    <name type="scientific">Kineosporia succinea</name>
    <dbReference type="NCBI Taxonomy" id="84632"/>
    <lineage>
        <taxon>Bacteria</taxon>
        <taxon>Bacillati</taxon>
        <taxon>Actinomycetota</taxon>
        <taxon>Actinomycetes</taxon>
        <taxon>Kineosporiales</taxon>
        <taxon>Kineosporiaceae</taxon>
        <taxon>Kineosporia</taxon>
    </lineage>
</organism>
<protein>
    <recommendedName>
        <fullName evidence="3">Oligomerization/nucleic acid binding protein</fullName>
    </recommendedName>
</protein>
<dbReference type="RefSeq" id="WP_307241419.1">
    <property type="nucleotide sequence ID" value="NZ_JAUSQZ010000001.1"/>
</dbReference>
<sequence length="215" mass="23577">MAWNEQGNPIATFMGGYLSPEIYENSPASMIVSYRGGLPFEAPGRTHAYYLLIRTEGFYLHCTESRTGLTLKGNQIGVLSAPWNTLDAFHLNSGQATRAHLPALAAFGVLGLATRREPGTYLEVSVSGYTALLYSSIAVHKLRVLFLGYVGKYCPQERHKFFANGSPLAGARNEVPSAPLASVSQRLRDLTALHEDGLISDEEFAKKRRALMDLL</sequence>
<name>A0ABT9P1Y9_9ACTN</name>